<dbReference type="EMBL" id="SMCS01000001">
    <property type="protein sequence ID" value="TCV97780.1"/>
    <property type="molecule type" value="Genomic_DNA"/>
</dbReference>
<evidence type="ECO:0000313" key="3">
    <source>
        <dbReference type="Proteomes" id="UP000295645"/>
    </source>
</evidence>
<proteinExistence type="predicted"/>
<name>A0A4R3YYP5_9GAMM</name>
<keyword evidence="1" id="KW-0732">Signal</keyword>
<feature type="signal peptide" evidence="1">
    <location>
        <begin position="1"/>
        <end position="26"/>
    </location>
</feature>
<sequence>MQKPSLKLLTAFGLCIVTSLGNTAFAAPCAPADTKMVGHYYLEGVMEVGSELLLRPDGNFEYALSAGAMDLAAHGCWSRTGERVTLISAKQGGPIDIHPVTTMSNDGTGSPESMIPVPLVDDFSGPSPHDSVTVAVGRIKGTEIHLDFVDGSSVSKVVESGDQVVFTHAKSSAIKRVGIKLSFKGEALRWFDNNEPSRRLFLFSVDTSSLTPQAFPRLELKTSGADRLVIASEEMGQGGTYVRH</sequence>
<gene>
    <name evidence="2" type="ORF">EC912_101797</name>
</gene>
<protein>
    <submittedName>
        <fullName evidence="2">Uncharacterized protein</fullName>
    </submittedName>
</protein>
<dbReference type="Proteomes" id="UP000295645">
    <property type="component" value="Unassembled WGS sequence"/>
</dbReference>
<feature type="chain" id="PRO_5020396889" evidence="1">
    <location>
        <begin position="27"/>
        <end position="244"/>
    </location>
</feature>
<accession>A0A4R3YYP5</accession>
<evidence type="ECO:0000256" key="1">
    <source>
        <dbReference type="SAM" id="SignalP"/>
    </source>
</evidence>
<dbReference type="OrthoDB" id="6691870at2"/>
<dbReference type="RefSeq" id="WP_132141801.1">
    <property type="nucleotide sequence ID" value="NZ_SMCS01000001.1"/>
</dbReference>
<organism evidence="2 3">
    <name type="scientific">Luteibacter rhizovicinus</name>
    <dbReference type="NCBI Taxonomy" id="242606"/>
    <lineage>
        <taxon>Bacteria</taxon>
        <taxon>Pseudomonadati</taxon>
        <taxon>Pseudomonadota</taxon>
        <taxon>Gammaproteobacteria</taxon>
        <taxon>Lysobacterales</taxon>
        <taxon>Rhodanobacteraceae</taxon>
        <taxon>Luteibacter</taxon>
    </lineage>
</organism>
<comment type="caution">
    <text evidence="2">The sequence shown here is derived from an EMBL/GenBank/DDBJ whole genome shotgun (WGS) entry which is preliminary data.</text>
</comment>
<keyword evidence="3" id="KW-1185">Reference proteome</keyword>
<dbReference type="AlphaFoldDB" id="A0A4R3YYP5"/>
<evidence type="ECO:0000313" key="2">
    <source>
        <dbReference type="EMBL" id="TCV97780.1"/>
    </source>
</evidence>
<reference evidence="2 3" key="1">
    <citation type="submission" date="2019-03" db="EMBL/GenBank/DDBJ databases">
        <title>Above-ground endophytic microbial communities from plants in different locations in the United States.</title>
        <authorList>
            <person name="Frank C."/>
        </authorList>
    </citation>
    <scope>NUCLEOTIDE SEQUENCE [LARGE SCALE GENOMIC DNA]</scope>
    <source>
        <strain evidence="2 3">LP_13_YM</strain>
    </source>
</reference>